<dbReference type="AlphaFoldDB" id="A3IHP9"/>
<dbReference type="Proteomes" id="UP000003781">
    <property type="component" value="Unassembled WGS sequence"/>
</dbReference>
<protein>
    <submittedName>
        <fullName evidence="1">Uncharacterized protein</fullName>
    </submittedName>
</protein>
<sequence>MQLALDNFNKAIELNIKFTS</sequence>
<comment type="caution">
    <text evidence="1">The sequence shown here is derived from an EMBL/GenBank/DDBJ whole genome shotgun (WGS) entry which is preliminary data.</text>
</comment>
<proteinExistence type="predicted"/>
<keyword evidence="2" id="KW-1185">Reference proteome</keyword>
<reference evidence="1 2" key="1">
    <citation type="submission" date="2007-03" db="EMBL/GenBank/DDBJ databases">
        <authorList>
            <person name="Stal L."/>
            <person name="Ferriera S."/>
            <person name="Johnson J."/>
            <person name="Kravitz S."/>
            <person name="Beeson K."/>
            <person name="Sutton G."/>
            <person name="Rogers Y.-H."/>
            <person name="Friedman R."/>
            <person name="Frazier M."/>
            <person name="Venter J.C."/>
        </authorList>
    </citation>
    <scope>NUCLEOTIDE SEQUENCE [LARGE SCALE GENOMIC DNA]</scope>
    <source>
        <strain evidence="1 2">CCY0110</strain>
    </source>
</reference>
<name>A3IHP9_9CHRO</name>
<evidence type="ECO:0000313" key="1">
    <source>
        <dbReference type="EMBL" id="EAZ93331.1"/>
    </source>
</evidence>
<gene>
    <name evidence="1" type="ORF">CY0110_16087</name>
</gene>
<accession>A3IHP9</accession>
<evidence type="ECO:0000313" key="2">
    <source>
        <dbReference type="Proteomes" id="UP000003781"/>
    </source>
</evidence>
<organism evidence="1 2">
    <name type="scientific">Crocosphaera chwakensis CCY0110</name>
    <dbReference type="NCBI Taxonomy" id="391612"/>
    <lineage>
        <taxon>Bacteria</taxon>
        <taxon>Bacillati</taxon>
        <taxon>Cyanobacteriota</taxon>
        <taxon>Cyanophyceae</taxon>
        <taxon>Oscillatoriophycideae</taxon>
        <taxon>Chroococcales</taxon>
        <taxon>Aphanothecaceae</taxon>
        <taxon>Crocosphaera</taxon>
        <taxon>Crocosphaera chwakensis</taxon>
    </lineage>
</organism>
<dbReference type="EMBL" id="AAXW01000002">
    <property type="protein sequence ID" value="EAZ93331.1"/>
    <property type="molecule type" value="Genomic_DNA"/>
</dbReference>